<dbReference type="EC" id="1.1.98.2" evidence="3"/>
<dbReference type="EMBL" id="UGQT01000001">
    <property type="protein sequence ID" value="STZ56671.1"/>
    <property type="molecule type" value="Genomic_DNA"/>
</dbReference>
<dbReference type="Proteomes" id="UP000254978">
    <property type="component" value="Unassembled WGS sequence"/>
</dbReference>
<dbReference type="GO" id="GO:0052749">
    <property type="term" value="F:glucose-6-phosphate dehydrogenase (coenzyme F420) activity"/>
    <property type="evidence" value="ECO:0007669"/>
    <property type="project" value="UniProtKB-EC"/>
</dbReference>
<dbReference type="GO" id="GO:0016705">
    <property type="term" value="F:oxidoreductase activity, acting on paired donors, with incorporation or reduction of molecular oxygen"/>
    <property type="evidence" value="ECO:0007669"/>
    <property type="project" value="InterPro"/>
</dbReference>
<dbReference type="InterPro" id="IPR050564">
    <property type="entry name" value="F420-G6PD/mer"/>
</dbReference>
<keyword evidence="1 3" id="KW-0560">Oxidoreductase</keyword>
<dbReference type="CDD" id="cd01097">
    <property type="entry name" value="Tetrahydromethanopterin_reductase"/>
    <property type="match status" value="1"/>
</dbReference>
<dbReference type="InterPro" id="IPR036661">
    <property type="entry name" value="Luciferase-like_sf"/>
</dbReference>
<gene>
    <name evidence="3" type="primary">fgd1_1</name>
    <name evidence="3" type="ORF">NCTC10821_00164</name>
</gene>
<proteinExistence type="predicted"/>
<dbReference type="Gene3D" id="3.20.20.30">
    <property type="entry name" value="Luciferase-like domain"/>
    <property type="match status" value="1"/>
</dbReference>
<dbReference type="SUPFAM" id="SSF51679">
    <property type="entry name" value="Bacterial luciferase-like"/>
    <property type="match status" value="1"/>
</dbReference>
<evidence type="ECO:0000256" key="1">
    <source>
        <dbReference type="ARBA" id="ARBA00023002"/>
    </source>
</evidence>
<accession>A0A378T767</accession>
<evidence type="ECO:0000313" key="3">
    <source>
        <dbReference type="EMBL" id="STZ56671.1"/>
    </source>
</evidence>
<evidence type="ECO:0000313" key="4">
    <source>
        <dbReference type="Proteomes" id="UP000254978"/>
    </source>
</evidence>
<reference evidence="3 4" key="1">
    <citation type="submission" date="2018-06" db="EMBL/GenBank/DDBJ databases">
        <authorList>
            <consortium name="Pathogen Informatics"/>
            <person name="Doyle S."/>
        </authorList>
    </citation>
    <scope>NUCLEOTIDE SEQUENCE [LARGE SCALE GENOMIC DNA]</scope>
    <source>
        <strain evidence="3 4">NCTC10821</strain>
    </source>
</reference>
<dbReference type="PANTHER" id="PTHR43244:SF1">
    <property type="entry name" value="5,10-METHYLENETETRAHYDROMETHANOPTERIN REDUCTASE"/>
    <property type="match status" value="1"/>
</dbReference>
<sequence length="289" mass="30408">MGCVFRPQFAPETLASAARAADVAGLDELWLWEDCFLSGGISAAAVALATTEHLTVGVGVLPVPMRNVALTAMEIATLCRSFPGRVRIGVGHGVQEWMAQIGAKVASPMTLLREYVTALRQLLDGDEVTVDGTYVRLNGVQLDWPPPAGTELLCAAGGPRTLALSGELASGTIITGGTSPDVLRAAVAHIDTGRALRTQPAPHSVVTYLQCALGENAESRARQELRSWDFDVDADLAVYGTPAQVAAGARRWVDAGADTIVFQPGADVDFAEFVTAVGTQVQPQLAQPY</sequence>
<dbReference type="AlphaFoldDB" id="A0A378T767"/>
<organism evidence="3 4">
    <name type="scientific">Mycolicibacterium tokaiense</name>
    <dbReference type="NCBI Taxonomy" id="39695"/>
    <lineage>
        <taxon>Bacteria</taxon>
        <taxon>Bacillati</taxon>
        <taxon>Actinomycetota</taxon>
        <taxon>Actinomycetes</taxon>
        <taxon>Mycobacteriales</taxon>
        <taxon>Mycobacteriaceae</taxon>
        <taxon>Mycolicibacterium</taxon>
    </lineage>
</organism>
<feature type="domain" description="Luciferase-like" evidence="2">
    <location>
        <begin position="10"/>
        <end position="223"/>
    </location>
</feature>
<dbReference type="Pfam" id="PF00296">
    <property type="entry name" value="Bac_luciferase"/>
    <property type="match status" value="1"/>
</dbReference>
<protein>
    <submittedName>
        <fullName evidence="3">Flavin-dependent oxidoreductase, F420-dependent methylene-tetrahydromethanopterin reductase</fullName>
        <ecNumber evidence="3">1.1.98.2</ecNumber>
    </submittedName>
</protein>
<keyword evidence="4" id="KW-1185">Reference proteome</keyword>
<name>A0A378T767_9MYCO</name>
<dbReference type="PANTHER" id="PTHR43244">
    <property type="match status" value="1"/>
</dbReference>
<evidence type="ECO:0000259" key="2">
    <source>
        <dbReference type="Pfam" id="PF00296"/>
    </source>
</evidence>
<dbReference type="InterPro" id="IPR011251">
    <property type="entry name" value="Luciferase-like_dom"/>
</dbReference>